<evidence type="ECO:0000256" key="4">
    <source>
        <dbReference type="ARBA" id="ARBA00022723"/>
    </source>
</evidence>
<evidence type="ECO:0000313" key="10">
    <source>
        <dbReference type="Proteomes" id="UP000481288"/>
    </source>
</evidence>
<dbReference type="SUPFAM" id="SSF102114">
    <property type="entry name" value="Radical SAM enzymes"/>
    <property type="match status" value="1"/>
</dbReference>
<protein>
    <submittedName>
        <fullName evidence="9">Putative L-lysine 2,3-aminomutase</fullName>
    </submittedName>
</protein>
<evidence type="ECO:0000256" key="2">
    <source>
        <dbReference type="ARBA" id="ARBA00022485"/>
    </source>
</evidence>
<name>A0A7D8UWR4_9HELO</name>
<organism evidence="9 10">
    <name type="scientific">Lachnellula cervina</name>
    <dbReference type="NCBI Taxonomy" id="1316786"/>
    <lineage>
        <taxon>Eukaryota</taxon>
        <taxon>Fungi</taxon>
        <taxon>Dikarya</taxon>
        <taxon>Ascomycota</taxon>
        <taxon>Pezizomycotina</taxon>
        <taxon>Leotiomycetes</taxon>
        <taxon>Helotiales</taxon>
        <taxon>Lachnaceae</taxon>
        <taxon>Lachnellula</taxon>
    </lineage>
</organism>
<keyword evidence="5" id="KW-0663">Pyridoxal phosphate</keyword>
<comment type="cofactor">
    <cofactor evidence="1">
        <name>pyridoxal 5'-phosphate</name>
        <dbReference type="ChEBI" id="CHEBI:597326"/>
    </cofactor>
</comment>
<evidence type="ECO:0000256" key="1">
    <source>
        <dbReference type="ARBA" id="ARBA00001933"/>
    </source>
</evidence>
<gene>
    <name evidence="9" type="ORF">LCER1_G002407</name>
</gene>
<keyword evidence="6" id="KW-0408">Iron</keyword>
<dbReference type="Gene3D" id="3.20.20.70">
    <property type="entry name" value="Aldolase class I"/>
    <property type="match status" value="1"/>
</dbReference>
<dbReference type="PANTHER" id="PTHR30538:SF0">
    <property type="entry name" value="L-LYSINE 2,3-AMINOMUTASE AQ_1632-RELATED"/>
    <property type="match status" value="1"/>
</dbReference>
<keyword evidence="10" id="KW-1185">Reference proteome</keyword>
<keyword evidence="4" id="KW-0479">Metal-binding</keyword>
<evidence type="ECO:0000256" key="3">
    <source>
        <dbReference type="ARBA" id="ARBA00022691"/>
    </source>
</evidence>
<keyword evidence="7" id="KW-0411">Iron-sulfur</keyword>
<dbReference type="OrthoDB" id="5396721at2759"/>
<dbReference type="EMBL" id="QGMG01000055">
    <property type="protein sequence ID" value="TVY58150.1"/>
    <property type="molecule type" value="Genomic_DNA"/>
</dbReference>
<evidence type="ECO:0000256" key="7">
    <source>
        <dbReference type="ARBA" id="ARBA00023014"/>
    </source>
</evidence>
<dbReference type="GO" id="GO:0051539">
    <property type="term" value="F:4 iron, 4 sulfur cluster binding"/>
    <property type="evidence" value="ECO:0007669"/>
    <property type="project" value="UniProtKB-KW"/>
</dbReference>
<dbReference type="InterPro" id="IPR058240">
    <property type="entry name" value="rSAM_sf"/>
</dbReference>
<reference evidence="9 10" key="1">
    <citation type="submission" date="2018-05" db="EMBL/GenBank/DDBJ databases">
        <title>Whole genome sequencing for identification of molecular markers to develop diagnostic detection tools for the regulated plant pathogen Lachnellula willkommii.</title>
        <authorList>
            <person name="Giroux E."/>
            <person name="Bilodeau G."/>
        </authorList>
    </citation>
    <scope>NUCLEOTIDE SEQUENCE [LARGE SCALE GENOMIC DNA]</scope>
    <source>
        <strain evidence="9 10">CBS 625.97</strain>
    </source>
</reference>
<sequence length="472" mass="53273">MKWELYSKNIIKPLLAARAPHLNARHYDAAACVFPFRSNPYVINKLIDWSDVPNDPIFRLTFPSPSMLKPEQLASMLSAIETTELAGKDITERTKRNYIVDRAKLIREGLNPHPGGQKEENVPKLDGGDVLGCQHKYRETVLFFPAEGQFCHAFCTYCFRWAQFTDVGSKQQFKGKVPQHLMEYIAQHPQVRDVLFTGGDPMVMKTEMIRAYVNPLLNNPATSHLDTIRIGTKSLAYWPHRFITDKEATSTLKYFEEIVKSKKHLSIQAHFTHPRELGTLDVQEAMRLIRMTGANIRTQSPLIRGINDSAEVWTEMWNKQTNLGAFPYYMFVERDTGARDYFSVPLARAYEIFSDAQAAAAGLARTARGPSMSAGPGKIAIEGISEIPAEDGQGLQKVFNLKFLQARNPAWTKVPFYAKFDPEATWLSDLKPAFGGDKFFFEKEYEEHIKGDSSGSSGQMDFSKPPQLSGCA</sequence>
<dbReference type="SFLD" id="SFLDS00029">
    <property type="entry name" value="Radical_SAM"/>
    <property type="match status" value="1"/>
</dbReference>
<dbReference type="GO" id="GO:0046872">
    <property type="term" value="F:metal ion binding"/>
    <property type="evidence" value="ECO:0007669"/>
    <property type="project" value="UniProtKB-KW"/>
</dbReference>
<accession>A0A7D8UWR4</accession>
<dbReference type="SFLD" id="SFLDG01070">
    <property type="entry name" value="PLP-dependent"/>
    <property type="match status" value="1"/>
</dbReference>
<evidence type="ECO:0000256" key="5">
    <source>
        <dbReference type="ARBA" id="ARBA00022898"/>
    </source>
</evidence>
<keyword evidence="2" id="KW-0004">4Fe-4S</keyword>
<dbReference type="InterPro" id="IPR003739">
    <property type="entry name" value="Lys_aminomutase/Glu_NH3_mut"/>
</dbReference>
<dbReference type="AlphaFoldDB" id="A0A7D8UWR4"/>
<evidence type="ECO:0000256" key="8">
    <source>
        <dbReference type="SAM" id="MobiDB-lite"/>
    </source>
</evidence>
<dbReference type="Proteomes" id="UP000481288">
    <property type="component" value="Unassembled WGS sequence"/>
</dbReference>
<dbReference type="InterPro" id="IPR007197">
    <property type="entry name" value="rSAM"/>
</dbReference>
<proteinExistence type="predicted"/>
<evidence type="ECO:0000313" key="9">
    <source>
        <dbReference type="EMBL" id="TVY58150.1"/>
    </source>
</evidence>
<dbReference type="GO" id="GO:0003824">
    <property type="term" value="F:catalytic activity"/>
    <property type="evidence" value="ECO:0007669"/>
    <property type="project" value="InterPro"/>
</dbReference>
<dbReference type="InterPro" id="IPR013785">
    <property type="entry name" value="Aldolase_TIM"/>
</dbReference>
<feature type="region of interest" description="Disordered" evidence="8">
    <location>
        <begin position="450"/>
        <end position="472"/>
    </location>
</feature>
<dbReference type="PANTHER" id="PTHR30538">
    <property type="entry name" value="LYSINE 2,3-AMINOMUTASE-RELATED"/>
    <property type="match status" value="1"/>
</dbReference>
<keyword evidence="3" id="KW-0949">S-adenosyl-L-methionine</keyword>
<comment type="caution">
    <text evidence="9">The sequence shown here is derived from an EMBL/GenBank/DDBJ whole genome shotgun (WGS) entry which is preliminary data.</text>
</comment>
<evidence type="ECO:0000256" key="6">
    <source>
        <dbReference type="ARBA" id="ARBA00023004"/>
    </source>
</evidence>